<accession>A0A381SZS7</accession>
<evidence type="ECO:0000313" key="1">
    <source>
        <dbReference type="EMBL" id="SVA06883.1"/>
    </source>
</evidence>
<organism evidence="1">
    <name type="scientific">marine metagenome</name>
    <dbReference type="NCBI Taxonomy" id="408172"/>
    <lineage>
        <taxon>unclassified sequences</taxon>
        <taxon>metagenomes</taxon>
        <taxon>ecological metagenomes</taxon>
    </lineage>
</organism>
<reference evidence="1" key="1">
    <citation type="submission" date="2018-05" db="EMBL/GenBank/DDBJ databases">
        <authorList>
            <person name="Lanie J.A."/>
            <person name="Ng W.-L."/>
            <person name="Kazmierczak K.M."/>
            <person name="Andrzejewski T.M."/>
            <person name="Davidsen T.M."/>
            <person name="Wayne K.J."/>
            <person name="Tettelin H."/>
            <person name="Glass J.I."/>
            <person name="Rusch D."/>
            <person name="Podicherti R."/>
            <person name="Tsui H.-C.T."/>
            <person name="Winkler M.E."/>
        </authorList>
    </citation>
    <scope>NUCLEOTIDE SEQUENCE</scope>
</reference>
<protein>
    <submittedName>
        <fullName evidence="1">Uncharacterized protein</fullName>
    </submittedName>
</protein>
<dbReference type="AlphaFoldDB" id="A0A381SZS7"/>
<dbReference type="EMBL" id="UINC01003502">
    <property type="protein sequence ID" value="SVA06883.1"/>
    <property type="molecule type" value="Genomic_DNA"/>
</dbReference>
<proteinExistence type="predicted"/>
<gene>
    <name evidence="1" type="ORF">METZ01_LOCUS59737</name>
</gene>
<name>A0A381SZS7_9ZZZZ</name>
<sequence>MKHKFLRIIIFLMLSIAALTYTYRNVYEPISVNQRDGEIQIIHITRSIIKSYIDIPSDIKIIDPLNPNRKIGKSYIFPSDNGWEISGYYKKTDHDNWHPWLISLNSANELVSITVKDDSPRIKKKSIEDPFLLIVE</sequence>